<evidence type="ECO:0000313" key="1">
    <source>
        <dbReference type="EMBL" id="EDN59787.1"/>
    </source>
</evidence>
<sequence>MLIDFCCSYIAGTHGRERAPSFTGTFVSHVSAENNCRPRRSEIRQPCASGTEKKHFAATEKQCTNSLEGSHKDFLSLPLGHSYLFLFCFWRMICSEPKL</sequence>
<name>A7A0J2_YEAS7</name>
<dbReference type="HOGENOM" id="CLU_2321683_0_0_1"/>
<protein>
    <submittedName>
        <fullName evidence="1">Conserved protein</fullName>
    </submittedName>
</protein>
<dbReference type="Proteomes" id="UP000007060">
    <property type="component" value="Unassembled WGS sequence"/>
</dbReference>
<gene>
    <name evidence="1" type="ORF">SCY_0103</name>
</gene>
<dbReference type="EMBL" id="AAFW02000160">
    <property type="protein sequence ID" value="EDN59787.1"/>
    <property type="molecule type" value="Genomic_DNA"/>
</dbReference>
<dbReference type="AlphaFoldDB" id="A7A0J2"/>
<reference evidence="1 2" key="1">
    <citation type="journal article" date="2007" name="Proc. Natl. Acad. Sci. U.S.A.">
        <title>Genome sequencing and comparative analysis of Saccharomyces cerevisiae strain YJM789.</title>
        <authorList>
            <person name="Wei W."/>
            <person name="McCusker J.H."/>
            <person name="Hyman R.W."/>
            <person name="Jones T."/>
            <person name="Ning Y."/>
            <person name="Cao Z."/>
            <person name="Gu Z."/>
            <person name="Bruno D."/>
            <person name="Miranda M."/>
            <person name="Nguyen M."/>
            <person name="Wilhelmy J."/>
            <person name="Komp C."/>
            <person name="Tamse R."/>
            <person name="Wang X."/>
            <person name="Jia P."/>
            <person name="Luedi P."/>
            <person name="Oefner P.J."/>
            <person name="David L."/>
            <person name="Dietrich F.S."/>
            <person name="Li Y."/>
            <person name="Davis R.W."/>
            <person name="Steinmetz L.M."/>
        </authorList>
    </citation>
    <scope>NUCLEOTIDE SEQUENCE [LARGE SCALE GENOMIC DNA]</scope>
    <source>
        <strain evidence="1 2">YJM789</strain>
    </source>
</reference>
<organism evidence="1 2">
    <name type="scientific">Saccharomyces cerevisiae (strain YJM789)</name>
    <name type="common">Baker's yeast</name>
    <dbReference type="NCBI Taxonomy" id="307796"/>
    <lineage>
        <taxon>Eukaryota</taxon>
        <taxon>Fungi</taxon>
        <taxon>Dikarya</taxon>
        <taxon>Ascomycota</taxon>
        <taxon>Saccharomycotina</taxon>
        <taxon>Saccharomycetes</taxon>
        <taxon>Saccharomycetales</taxon>
        <taxon>Saccharomycetaceae</taxon>
        <taxon>Saccharomyces</taxon>
    </lineage>
</organism>
<evidence type="ECO:0000313" key="2">
    <source>
        <dbReference type="Proteomes" id="UP000007060"/>
    </source>
</evidence>
<accession>A7A0J2</accession>
<comment type="caution">
    <text evidence="1">The sequence shown here is derived from an EMBL/GenBank/DDBJ whole genome shotgun (WGS) entry which is preliminary data.</text>
</comment>
<proteinExistence type="predicted"/>